<dbReference type="EMBL" id="CADEAL010000847">
    <property type="protein sequence ID" value="CAB1425946.1"/>
    <property type="molecule type" value="Genomic_DNA"/>
</dbReference>
<dbReference type="AlphaFoldDB" id="A0A9N7U7F0"/>
<dbReference type="PANTHER" id="PTHR46880:SF5">
    <property type="entry name" value="DUF4371 DOMAIN-CONTAINING PROTEIN"/>
    <property type="match status" value="1"/>
</dbReference>
<protein>
    <recommendedName>
        <fullName evidence="1">HAT C-terminal dimerisation domain-containing protein</fullName>
    </recommendedName>
</protein>
<evidence type="ECO:0000313" key="2">
    <source>
        <dbReference type="EMBL" id="CAB1425946.1"/>
    </source>
</evidence>
<comment type="caution">
    <text evidence="2">The sequence shown here is derived from an EMBL/GenBank/DDBJ whole genome shotgun (WGS) entry which is preliminary data.</text>
</comment>
<organism evidence="2 3">
    <name type="scientific">Pleuronectes platessa</name>
    <name type="common">European plaice</name>
    <dbReference type="NCBI Taxonomy" id="8262"/>
    <lineage>
        <taxon>Eukaryota</taxon>
        <taxon>Metazoa</taxon>
        <taxon>Chordata</taxon>
        <taxon>Craniata</taxon>
        <taxon>Vertebrata</taxon>
        <taxon>Euteleostomi</taxon>
        <taxon>Actinopterygii</taxon>
        <taxon>Neopterygii</taxon>
        <taxon>Teleostei</taxon>
        <taxon>Neoteleostei</taxon>
        <taxon>Acanthomorphata</taxon>
        <taxon>Carangaria</taxon>
        <taxon>Pleuronectiformes</taxon>
        <taxon>Pleuronectoidei</taxon>
        <taxon>Pleuronectidae</taxon>
        <taxon>Pleuronectes</taxon>
    </lineage>
</organism>
<evidence type="ECO:0000259" key="1">
    <source>
        <dbReference type="Pfam" id="PF05699"/>
    </source>
</evidence>
<evidence type="ECO:0000313" key="3">
    <source>
        <dbReference type="Proteomes" id="UP001153269"/>
    </source>
</evidence>
<accession>A0A9N7U7F0</accession>
<gene>
    <name evidence="2" type="ORF">PLEPLA_LOCUS13880</name>
</gene>
<dbReference type="GO" id="GO:0046983">
    <property type="term" value="F:protein dimerization activity"/>
    <property type="evidence" value="ECO:0007669"/>
    <property type="project" value="InterPro"/>
</dbReference>
<dbReference type="Proteomes" id="UP001153269">
    <property type="component" value="Unassembled WGS sequence"/>
</dbReference>
<dbReference type="PANTHER" id="PTHR46880">
    <property type="entry name" value="RAS-ASSOCIATING DOMAIN-CONTAINING PROTEIN"/>
    <property type="match status" value="1"/>
</dbReference>
<reference evidence="2" key="1">
    <citation type="submission" date="2020-03" db="EMBL/GenBank/DDBJ databases">
        <authorList>
            <person name="Weist P."/>
        </authorList>
    </citation>
    <scope>NUCLEOTIDE SEQUENCE</scope>
</reference>
<dbReference type="Pfam" id="PF05699">
    <property type="entry name" value="Dimer_Tnp_hAT"/>
    <property type="match status" value="1"/>
</dbReference>
<keyword evidence="3" id="KW-1185">Reference proteome</keyword>
<dbReference type="InterPro" id="IPR012337">
    <property type="entry name" value="RNaseH-like_sf"/>
</dbReference>
<feature type="domain" description="HAT C-terminal dimerisation" evidence="1">
    <location>
        <begin position="60"/>
        <end position="105"/>
    </location>
</feature>
<proteinExistence type="predicted"/>
<dbReference type="InterPro" id="IPR008906">
    <property type="entry name" value="HATC_C_dom"/>
</dbReference>
<name>A0A9N7U7F0_PLEPL</name>
<dbReference type="SUPFAM" id="SSF53098">
    <property type="entry name" value="Ribonuclease H-like"/>
    <property type="match status" value="1"/>
</dbReference>
<sequence>MNILGAFNIISPQAVEKGDDDFEENLQLLSQKCQVHVGQAIFKDKSQLEVMQELASDFVQLKLLYPNLAQLSAIALTIPVSSVNCERDFSAMNRIKIDLRNRLQGKA</sequence>